<comment type="caution">
    <text evidence="2">The sequence shown here is derived from an EMBL/GenBank/DDBJ whole genome shotgun (WGS) entry which is preliminary data.</text>
</comment>
<gene>
    <name evidence="2" type="ORF">LSAT_V11C800407160</name>
</gene>
<keyword evidence="1" id="KW-1133">Transmembrane helix</keyword>
<evidence type="ECO:0000313" key="3">
    <source>
        <dbReference type="Proteomes" id="UP000235145"/>
    </source>
</evidence>
<keyword evidence="1" id="KW-0472">Membrane</keyword>
<evidence type="ECO:0000313" key="2">
    <source>
        <dbReference type="EMBL" id="KAJ0189671.1"/>
    </source>
</evidence>
<proteinExistence type="predicted"/>
<organism evidence="2 3">
    <name type="scientific">Lactuca sativa</name>
    <name type="common">Garden lettuce</name>
    <dbReference type="NCBI Taxonomy" id="4236"/>
    <lineage>
        <taxon>Eukaryota</taxon>
        <taxon>Viridiplantae</taxon>
        <taxon>Streptophyta</taxon>
        <taxon>Embryophyta</taxon>
        <taxon>Tracheophyta</taxon>
        <taxon>Spermatophyta</taxon>
        <taxon>Magnoliopsida</taxon>
        <taxon>eudicotyledons</taxon>
        <taxon>Gunneridae</taxon>
        <taxon>Pentapetalae</taxon>
        <taxon>asterids</taxon>
        <taxon>campanulids</taxon>
        <taxon>Asterales</taxon>
        <taxon>Asteraceae</taxon>
        <taxon>Cichorioideae</taxon>
        <taxon>Cichorieae</taxon>
        <taxon>Lactucinae</taxon>
        <taxon>Lactuca</taxon>
    </lineage>
</organism>
<sequence>MILSLKGSSGVSLPVVFGILATRLVLLPIIGIFIVKGVLYLSFVHTNPLYVYKQVGLKLNYKAQTRIFVEFQLFIYISYIDDLRFKG</sequence>
<name>A0A9R1UMT1_LACSA</name>
<dbReference type="Proteomes" id="UP000235145">
    <property type="component" value="Unassembled WGS sequence"/>
</dbReference>
<keyword evidence="3" id="KW-1185">Reference proteome</keyword>
<reference evidence="2 3" key="1">
    <citation type="journal article" date="2017" name="Nat. Commun.">
        <title>Genome assembly with in vitro proximity ligation data and whole-genome triplication in lettuce.</title>
        <authorList>
            <person name="Reyes-Chin-Wo S."/>
            <person name="Wang Z."/>
            <person name="Yang X."/>
            <person name="Kozik A."/>
            <person name="Arikit S."/>
            <person name="Song C."/>
            <person name="Xia L."/>
            <person name="Froenicke L."/>
            <person name="Lavelle D.O."/>
            <person name="Truco M.J."/>
            <person name="Xia R."/>
            <person name="Zhu S."/>
            <person name="Xu C."/>
            <person name="Xu H."/>
            <person name="Xu X."/>
            <person name="Cox K."/>
            <person name="Korf I."/>
            <person name="Meyers B.C."/>
            <person name="Michelmore R.W."/>
        </authorList>
    </citation>
    <scope>NUCLEOTIDE SEQUENCE [LARGE SCALE GENOMIC DNA]</scope>
    <source>
        <strain evidence="3">cv. Salinas</strain>
        <tissue evidence="2">Seedlings</tissue>
    </source>
</reference>
<feature type="transmembrane region" description="Helical" evidence="1">
    <location>
        <begin position="12"/>
        <end position="35"/>
    </location>
</feature>
<dbReference type="AlphaFoldDB" id="A0A9R1UMT1"/>
<protein>
    <submittedName>
        <fullName evidence="2">Uncharacterized protein</fullName>
    </submittedName>
</protein>
<accession>A0A9R1UMT1</accession>
<evidence type="ECO:0000256" key="1">
    <source>
        <dbReference type="SAM" id="Phobius"/>
    </source>
</evidence>
<dbReference type="EMBL" id="NBSK02000008">
    <property type="protein sequence ID" value="KAJ0189671.1"/>
    <property type="molecule type" value="Genomic_DNA"/>
</dbReference>
<keyword evidence="1" id="KW-0812">Transmembrane</keyword>